<dbReference type="InterPro" id="IPR008962">
    <property type="entry name" value="PapD-like_sf"/>
</dbReference>
<dbReference type="Proteomes" id="UP000050795">
    <property type="component" value="Unassembled WGS sequence"/>
</dbReference>
<proteinExistence type="predicted"/>
<evidence type="ECO:0000256" key="1">
    <source>
        <dbReference type="SAM" id="Phobius"/>
    </source>
</evidence>
<protein>
    <recommendedName>
        <fullName evidence="2">MSP domain-containing protein</fullName>
    </recommendedName>
</protein>
<dbReference type="PROSITE" id="PS50202">
    <property type="entry name" value="MSP"/>
    <property type="match status" value="1"/>
</dbReference>
<name>A0AA85JZB8_TRIRE</name>
<keyword evidence="3" id="KW-1185">Reference proteome</keyword>
<dbReference type="Pfam" id="PF00635">
    <property type="entry name" value="Motile_Sperm"/>
    <property type="match status" value="1"/>
</dbReference>
<dbReference type="Gene3D" id="2.60.40.10">
    <property type="entry name" value="Immunoglobulins"/>
    <property type="match status" value="1"/>
</dbReference>
<dbReference type="WBParaSite" id="TREG1_52100.1">
    <property type="protein sequence ID" value="TREG1_52100.1"/>
    <property type="gene ID" value="TREG1_52100"/>
</dbReference>
<dbReference type="InterPro" id="IPR000535">
    <property type="entry name" value="MSP_dom"/>
</dbReference>
<accession>A0AA85JZB8</accession>
<reference evidence="3" key="1">
    <citation type="submission" date="2022-06" db="EMBL/GenBank/DDBJ databases">
        <authorList>
            <person name="Berger JAMES D."/>
            <person name="Berger JAMES D."/>
        </authorList>
    </citation>
    <scope>NUCLEOTIDE SEQUENCE [LARGE SCALE GENOMIC DNA]</scope>
</reference>
<evidence type="ECO:0000259" key="2">
    <source>
        <dbReference type="PROSITE" id="PS50202"/>
    </source>
</evidence>
<sequence>MTLDSSREVLVKPSNVFFHRSDKGNFNTCEVLIVNKSARTLRFKVLSTARSRYTLSTCKGLLKSGEFVKTDISVSRIPVNDDVAKDFFKVQFFDSIDGSAFCEHYICSTISRNPSQNVTSRDSDSCSTWPSRYHDVGLSVASLRAASLSRAIGDLVGSEKHSVNSKAYLSVDRAKSLVFPNFSSTMKVQKTITNPNTLKIGHVNNASETANSKTGVLLLYDLFYSFLFLLSLLVCLFGILLPFLPYDSKLWLLSKILRESPKSDYPASMPNSLAFPYHAQKAYSYAKFYKQTPSNDATYSSTTTECPAGDNLSKDEFNRQTHLAFVAFKAAFHSICKALIALDPSVAIANMSWFCLDRHCLLVVTTTDCSFDLNSGLEKMHEAAKV</sequence>
<reference evidence="4" key="2">
    <citation type="submission" date="2023-11" db="UniProtKB">
        <authorList>
            <consortium name="WormBaseParasite"/>
        </authorList>
    </citation>
    <scope>IDENTIFICATION</scope>
</reference>
<dbReference type="SUPFAM" id="SSF49354">
    <property type="entry name" value="PapD-like"/>
    <property type="match status" value="1"/>
</dbReference>
<evidence type="ECO:0000313" key="3">
    <source>
        <dbReference type="Proteomes" id="UP000050795"/>
    </source>
</evidence>
<keyword evidence="1" id="KW-1133">Transmembrane helix</keyword>
<keyword evidence="1" id="KW-0812">Transmembrane</keyword>
<dbReference type="InterPro" id="IPR013783">
    <property type="entry name" value="Ig-like_fold"/>
</dbReference>
<evidence type="ECO:0000313" key="4">
    <source>
        <dbReference type="WBParaSite" id="TREG1_52100.1"/>
    </source>
</evidence>
<feature type="transmembrane region" description="Helical" evidence="1">
    <location>
        <begin position="222"/>
        <end position="244"/>
    </location>
</feature>
<dbReference type="AlphaFoldDB" id="A0AA85JZB8"/>
<organism evidence="3 4">
    <name type="scientific">Trichobilharzia regenti</name>
    <name type="common">Nasal bird schistosome</name>
    <dbReference type="NCBI Taxonomy" id="157069"/>
    <lineage>
        <taxon>Eukaryota</taxon>
        <taxon>Metazoa</taxon>
        <taxon>Spiralia</taxon>
        <taxon>Lophotrochozoa</taxon>
        <taxon>Platyhelminthes</taxon>
        <taxon>Trematoda</taxon>
        <taxon>Digenea</taxon>
        <taxon>Strigeidida</taxon>
        <taxon>Schistosomatoidea</taxon>
        <taxon>Schistosomatidae</taxon>
        <taxon>Trichobilharzia</taxon>
    </lineage>
</organism>
<keyword evidence="1" id="KW-0472">Membrane</keyword>
<feature type="domain" description="MSP" evidence="2">
    <location>
        <begin position="8"/>
        <end position="128"/>
    </location>
</feature>